<dbReference type="Pfam" id="PF15926">
    <property type="entry name" value="RNF220"/>
    <property type="match status" value="1"/>
</dbReference>
<name>A0A0W0GAQ8_MONRR</name>
<evidence type="ECO:0000256" key="1">
    <source>
        <dbReference type="SAM" id="Coils"/>
    </source>
</evidence>
<accession>A0A0W0GAQ8</accession>
<evidence type="ECO:0000256" key="2">
    <source>
        <dbReference type="SAM" id="MobiDB-lite"/>
    </source>
</evidence>
<comment type="caution">
    <text evidence="4">The sequence shown here is derived from an EMBL/GenBank/DDBJ whole genome shotgun (WGS) entry which is preliminary data.</text>
</comment>
<feature type="region of interest" description="Disordered" evidence="2">
    <location>
        <begin position="1"/>
        <end position="37"/>
    </location>
</feature>
<evidence type="ECO:0000313" key="5">
    <source>
        <dbReference type="Proteomes" id="UP000054988"/>
    </source>
</evidence>
<dbReference type="PANTHER" id="PTHR13459">
    <property type="entry name" value="E3 UBIQUITIN-PROTEIN LIGASE RNF220 ISOFORM X1"/>
    <property type="match status" value="1"/>
</dbReference>
<proteinExistence type="predicted"/>
<evidence type="ECO:0000259" key="3">
    <source>
        <dbReference type="Pfam" id="PF15926"/>
    </source>
</evidence>
<reference evidence="4 5" key="1">
    <citation type="submission" date="2015-12" db="EMBL/GenBank/DDBJ databases">
        <title>Draft genome sequence of Moniliophthora roreri, the causal agent of frosty pod rot of cacao.</title>
        <authorList>
            <person name="Aime M.C."/>
            <person name="Diaz-Valderrama J.R."/>
            <person name="Kijpornyongpan T."/>
            <person name="Phillips-Mora W."/>
        </authorList>
    </citation>
    <scope>NUCLEOTIDE SEQUENCE [LARGE SCALE GENOMIC DNA]</scope>
    <source>
        <strain evidence="4 5">MCA 2952</strain>
    </source>
</reference>
<dbReference type="InterPro" id="IPR031824">
    <property type="entry name" value="RNF220_mid"/>
</dbReference>
<dbReference type="eggNOG" id="ENOG502QR1N">
    <property type="taxonomic scope" value="Eukaryota"/>
</dbReference>
<protein>
    <recommendedName>
        <fullName evidence="3">E3 ubiquitin-protein ligase RNF220 middle domain-containing protein</fullName>
    </recommendedName>
</protein>
<sequence>MSKGKEKASVKRSRSPSPSATPELVIKRSRSKAETRDCPICHEPIPLRLLAKHAELESSRVQDIIDSVGDLDPFQDEFEEGPSTTTRRSATKARRSILQTTHPIVASRTPVLQTIAAVKRNRKSRHARLRDMTKEDEDYPISSTRAEDGRNEVVCPVCLNIVYGDQDVLDAHVDACLAHEARLEQERQTIAQIQAQAEEEEIMVDIDGDPVGGYIGDVRGTGFHTRNPDSQDVDDEVDVDGDDAVLYGVSQFTETDVLPLNPEPTSSPSQRPVPLPLPPPAHSDIGIDLDAVIIQAKSTSQDPQRLINALESKIRQLKSTRLSWPRSDSAAERIISSFVHSLSLPPLSNFIDYVSLPAIRNLEMKGRTLSIFDQPATSWPPAFPTEMIRRLSSQLNTLTVKRYSSYSFDVRLFSVLLRLSPDLRTLTLGG</sequence>
<feature type="domain" description="E3 ubiquitin-protein ligase RNF220 middle" evidence="3">
    <location>
        <begin position="35"/>
        <end position="258"/>
    </location>
</feature>
<keyword evidence="1" id="KW-0175">Coiled coil</keyword>
<feature type="coiled-coil region" evidence="1">
    <location>
        <begin position="176"/>
        <end position="203"/>
    </location>
</feature>
<dbReference type="Proteomes" id="UP000054988">
    <property type="component" value="Unassembled WGS sequence"/>
</dbReference>
<organism evidence="4 5">
    <name type="scientific">Moniliophthora roreri</name>
    <name type="common">Frosty pod rot fungus</name>
    <name type="synonym">Monilia roreri</name>
    <dbReference type="NCBI Taxonomy" id="221103"/>
    <lineage>
        <taxon>Eukaryota</taxon>
        <taxon>Fungi</taxon>
        <taxon>Dikarya</taxon>
        <taxon>Basidiomycota</taxon>
        <taxon>Agaricomycotina</taxon>
        <taxon>Agaricomycetes</taxon>
        <taxon>Agaricomycetidae</taxon>
        <taxon>Agaricales</taxon>
        <taxon>Marasmiineae</taxon>
        <taxon>Marasmiaceae</taxon>
        <taxon>Moniliophthora</taxon>
    </lineage>
</organism>
<dbReference type="GO" id="GO:0061630">
    <property type="term" value="F:ubiquitin protein ligase activity"/>
    <property type="evidence" value="ECO:0007669"/>
    <property type="project" value="TreeGrafter"/>
</dbReference>
<feature type="region of interest" description="Disordered" evidence="2">
    <location>
        <begin position="123"/>
        <end position="143"/>
    </location>
</feature>
<feature type="region of interest" description="Disordered" evidence="2">
    <location>
        <begin position="72"/>
        <end position="95"/>
    </location>
</feature>
<evidence type="ECO:0000313" key="4">
    <source>
        <dbReference type="EMBL" id="KTB45639.1"/>
    </source>
</evidence>
<gene>
    <name evidence="4" type="ORF">WG66_1818</name>
</gene>
<dbReference type="GO" id="GO:0016567">
    <property type="term" value="P:protein ubiquitination"/>
    <property type="evidence" value="ECO:0007669"/>
    <property type="project" value="TreeGrafter"/>
</dbReference>
<dbReference type="PANTHER" id="PTHR13459:SF1">
    <property type="entry name" value="E3 UBIQUITIN-PROTEIN LIGASE RNF220 ISOFORM X1"/>
    <property type="match status" value="1"/>
</dbReference>
<dbReference type="EMBL" id="LATX01000656">
    <property type="protein sequence ID" value="KTB45639.1"/>
    <property type="molecule type" value="Genomic_DNA"/>
</dbReference>
<dbReference type="InterPro" id="IPR052443">
    <property type="entry name" value="E3_ubiq-ligase_RNF220-like"/>
</dbReference>
<dbReference type="AlphaFoldDB" id="A0A0W0GAQ8"/>